<dbReference type="Gene3D" id="3.40.50.720">
    <property type="entry name" value="NAD(P)-binding Rossmann-like Domain"/>
    <property type="match status" value="1"/>
</dbReference>
<comment type="caution">
    <text evidence="2">The sequence shown here is derived from an EMBL/GenBank/DDBJ whole genome shotgun (WGS) entry which is preliminary data.</text>
</comment>
<dbReference type="PANTHER" id="PTHR43267:SF1">
    <property type="entry name" value="TRNA THREONYLCARBAMOYLADENOSINE DEHYDRATASE"/>
    <property type="match status" value="1"/>
</dbReference>
<protein>
    <submittedName>
        <fullName evidence="2">tRNA threonylcarbamoyladenosine dehydratase</fullName>
    </submittedName>
</protein>
<accession>A0ABP9D7I2</accession>
<sequence>MSWQERTELLLGDEKVQQLKNAHVLVVGLGGVGGFAAEAIARAGVGKMTIVDGDTVDPSNRNRQIIALSSTHGENKTDVFVKRLLDINPELELKAITKYLEEEEIKELLDAEPYDYVMECIDTLAPKITLLKEAKERNLKIISAMGAGGKVDPSKTQIADISKTYNCMLARKVRKGLKPFRIRKGIKVVFSPEDIDKSKVIPVEGMRNKKSVIGTISYMPAIFGLTCASVVIRDLVEGKR</sequence>
<dbReference type="InterPro" id="IPR000594">
    <property type="entry name" value="ThiF_NAD_FAD-bd"/>
</dbReference>
<dbReference type="InterPro" id="IPR045886">
    <property type="entry name" value="ThiF/MoeB/HesA"/>
</dbReference>
<dbReference type="CDD" id="cd00755">
    <property type="entry name" value="YgdL_like"/>
    <property type="match status" value="1"/>
</dbReference>
<organism evidence="2 3">
    <name type="scientific">Algivirga pacifica</name>
    <dbReference type="NCBI Taxonomy" id="1162670"/>
    <lineage>
        <taxon>Bacteria</taxon>
        <taxon>Pseudomonadati</taxon>
        <taxon>Bacteroidota</taxon>
        <taxon>Cytophagia</taxon>
        <taxon>Cytophagales</taxon>
        <taxon>Flammeovirgaceae</taxon>
        <taxon>Algivirga</taxon>
    </lineage>
</organism>
<dbReference type="RefSeq" id="WP_345371144.1">
    <property type="nucleotide sequence ID" value="NZ_BAABJX010000028.1"/>
</dbReference>
<dbReference type="Pfam" id="PF00899">
    <property type="entry name" value="ThiF"/>
    <property type="match status" value="1"/>
</dbReference>
<proteinExistence type="predicted"/>
<evidence type="ECO:0000313" key="2">
    <source>
        <dbReference type="EMBL" id="GAA4833357.1"/>
    </source>
</evidence>
<dbReference type="EMBL" id="BAABJX010000028">
    <property type="protein sequence ID" value="GAA4833357.1"/>
    <property type="molecule type" value="Genomic_DNA"/>
</dbReference>
<dbReference type="InterPro" id="IPR035985">
    <property type="entry name" value="Ubiquitin-activating_enz"/>
</dbReference>
<reference evidence="3" key="1">
    <citation type="journal article" date="2019" name="Int. J. Syst. Evol. Microbiol.">
        <title>The Global Catalogue of Microorganisms (GCM) 10K type strain sequencing project: providing services to taxonomists for standard genome sequencing and annotation.</title>
        <authorList>
            <consortium name="The Broad Institute Genomics Platform"/>
            <consortium name="The Broad Institute Genome Sequencing Center for Infectious Disease"/>
            <person name="Wu L."/>
            <person name="Ma J."/>
        </authorList>
    </citation>
    <scope>NUCLEOTIDE SEQUENCE [LARGE SCALE GENOMIC DNA]</scope>
    <source>
        <strain evidence="3">JCM 18326</strain>
    </source>
</reference>
<evidence type="ECO:0000259" key="1">
    <source>
        <dbReference type="Pfam" id="PF00899"/>
    </source>
</evidence>
<feature type="domain" description="THIF-type NAD/FAD binding fold" evidence="1">
    <location>
        <begin position="10"/>
        <end position="233"/>
    </location>
</feature>
<keyword evidence="3" id="KW-1185">Reference proteome</keyword>
<gene>
    <name evidence="2" type="ORF">GCM10023331_18260</name>
</gene>
<dbReference type="SUPFAM" id="SSF69572">
    <property type="entry name" value="Activating enzymes of the ubiquitin-like proteins"/>
    <property type="match status" value="1"/>
</dbReference>
<evidence type="ECO:0000313" key="3">
    <source>
        <dbReference type="Proteomes" id="UP001500298"/>
    </source>
</evidence>
<dbReference type="PANTHER" id="PTHR43267">
    <property type="entry name" value="TRNA THREONYLCARBAMOYLADENOSINE DEHYDRATASE"/>
    <property type="match status" value="1"/>
</dbReference>
<dbReference type="Proteomes" id="UP001500298">
    <property type="component" value="Unassembled WGS sequence"/>
</dbReference>
<name>A0ABP9D7I2_9BACT</name>